<evidence type="ECO:0000313" key="1">
    <source>
        <dbReference type="EMBL" id="GBG35430.1"/>
    </source>
</evidence>
<organism evidence="1">
    <name type="scientific">Metapenaeus ensis nimavirus</name>
    <dbReference type="NCBI Taxonomy" id="2133794"/>
    <lineage>
        <taxon>Viruses</taxon>
        <taxon>Viruses incertae sedis</taxon>
        <taxon>Naldaviricetes</taxon>
        <taxon>Nimaviridae</taxon>
    </lineage>
</organism>
<proteinExistence type="predicted"/>
<dbReference type="EMBL" id="BFCE01000001">
    <property type="protein sequence ID" value="GBG35430.1"/>
    <property type="molecule type" value="Genomic_DNA"/>
</dbReference>
<comment type="caution">
    <text evidence="1">The sequence shown here is derived from an EMBL/GenBank/DDBJ whole genome shotgun (WGS) entry which is preliminary data.</text>
</comment>
<protein>
    <submittedName>
        <fullName evidence="1">Wsv220-like protein</fullName>
    </submittedName>
</protein>
<accession>A0A401IPA3</accession>
<name>A0A401IPA3_9VIRU</name>
<reference evidence="1" key="1">
    <citation type="journal article" date="2018" name="J. Virol.">
        <title>Crustacean Genome Exploration Reveals the Evolutionary Origin of White Spot Syndrome Virus.</title>
        <authorList>
            <person name="Kawato S."/>
            <person name="Shitara A."/>
            <person name="Wang Y."/>
            <person name="Nozaki R."/>
            <person name="Kondo H."/>
            <person name="Hirono I."/>
        </authorList>
    </citation>
    <scope>NUCLEOTIDE SEQUENCE</scope>
    <source>
        <strain evidence="1">Mikawa-1</strain>
    </source>
</reference>
<sequence length="705" mass="79533">MAGNRTELILKVLSEGIINMDHGVAQSCKLIEESLHTHLRDRENRWGKVNNGGTVKYSIDMNNLWRGKTPLLREVDKELSDKQYYATLVLLNVRAHYRYACAAHEILLEPLKKALLENFTSGDPGRRRIIKFRPHTLGAIKPPNPSEVMEALQKRMKDLGTPGHLDSSTVSSAVEALSLEADTFRRENAINNAFDVDFALRDLESLSGVVQLSEELKKEVIRELALNEQWRNGNNTGLDTVISDLVQRRPATCGVDWRPQQQQQVDGKQWSYPFQNIWGDNWISLETLSSLLTKVVIPNIELSMFLLNICNHIRATIKAIEVILFGGTAHPSIYFEDKRYCNWYTWLDLYNKLEWFMLTARYMLFLYSKKDTFLEEGLPQDEKECGLGLLAAATESFPPNLMEDDWLRSNLYQWPGDEQDMSEGVSTEVILSLGVRTSSGAVHSILNVKNESDYAITNRANIDSSHFCVNILLGRALDEEAVGTKMLVVPRTASLGGGDHDGNNNSKSTAVSLGILPLETLNRPKTNTDSSERHDSSPFVSNPTYWLRKLWDVEHANACSRREMTVLATKVLMSMSPVLFNNGDTIPGKEWTCLKLLDHYRATFLIHDVWDVVLQGRDPSGIVARTQKQLKSAADLAQDTFRECDLKTKKAANEIHSFLTDNIAEIKESNRNSSLCAERALYATTIWQKATTSILNLLASFPAEK</sequence>